<gene>
    <name evidence="3" type="ORF">EJ08DRAFT_274777</name>
</gene>
<protein>
    <submittedName>
        <fullName evidence="3">Uncharacterized protein</fullName>
    </submittedName>
</protein>
<dbReference type="AlphaFoldDB" id="A0A9P4NQ07"/>
<accession>A0A9P4NQ07</accession>
<evidence type="ECO:0000313" key="4">
    <source>
        <dbReference type="Proteomes" id="UP000800235"/>
    </source>
</evidence>
<proteinExistence type="predicted"/>
<keyword evidence="2" id="KW-0812">Transmembrane</keyword>
<reference evidence="3" key="1">
    <citation type="journal article" date="2020" name="Stud. Mycol.">
        <title>101 Dothideomycetes genomes: a test case for predicting lifestyles and emergence of pathogens.</title>
        <authorList>
            <person name="Haridas S."/>
            <person name="Albert R."/>
            <person name="Binder M."/>
            <person name="Bloem J."/>
            <person name="Labutti K."/>
            <person name="Salamov A."/>
            <person name="Andreopoulos B."/>
            <person name="Baker S."/>
            <person name="Barry K."/>
            <person name="Bills G."/>
            <person name="Bluhm B."/>
            <person name="Cannon C."/>
            <person name="Castanera R."/>
            <person name="Culley D."/>
            <person name="Daum C."/>
            <person name="Ezra D."/>
            <person name="Gonzalez J."/>
            <person name="Henrissat B."/>
            <person name="Kuo A."/>
            <person name="Liang C."/>
            <person name="Lipzen A."/>
            <person name="Lutzoni F."/>
            <person name="Magnuson J."/>
            <person name="Mondo S."/>
            <person name="Nolan M."/>
            <person name="Ohm R."/>
            <person name="Pangilinan J."/>
            <person name="Park H.-J."/>
            <person name="Ramirez L."/>
            <person name="Alfaro M."/>
            <person name="Sun H."/>
            <person name="Tritt A."/>
            <person name="Yoshinaga Y."/>
            <person name="Zwiers L.-H."/>
            <person name="Turgeon B."/>
            <person name="Goodwin S."/>
            <person name="Spatafora J."/>
            <person name="Crous P."/>
            <person name="Grigoriev I."/>
        </authorList>
    </citation>
    <scope>NUCLEOTIDE SEQUENCE</scope>
    <source>
        <strain evidence="3">CBS 130266</strain>
    </source>
</reference>
<name>A0A9P4NQ07_9PEZI</name>
<evidence type="ECO:0000256" key="2">
    <source>
        <dbReference type="SAM" id="Phobius"/>
    </source>
</evidence>
<feature type="region of interest" description="Disordered" evidence="1">
    <location>
        <begin position="1"/>
        <end position="30"/>
    </location>
</feature>
<dbReference type="EMBL" id="MU007046">
    <property type="protein sequence ID" value="KAF2429540.1"/>
    <property type="molecule type" value="Genomic_DNA"/>
</dbReference>
<comment type="caution">
    <text evidence="3">The sequence shown here is derived from an EMBL/GenBank/DDBJ whole genome shotgun (WGS) entry which is preliminary data.</text>
</comment>
<feature type="compositionally biased region" description="Low complexity" evidence="1">
    <location>
        <begin position="97"/>
        <end position="110"/>
    </location>
</feature>
<evidence type="ECO:0000256" key="1">
    <source>
        <dbReference type="SAM" id="MobiDB-lite"/>
    </source>
</evidence>
<dbReference type="Proteomes" id="UP000800235">
    <property type="component" value="Unassembled WGS sequence"/>
</dbReference>
<keyword evidence="4" id="KW-1185">Reference proteome</keyword>
<feature type="compositionally biased region" description="Polar residues" evidence="1">
    <location>
        <begin position="218"/>
        <end position="236"/>
    </location>
</feature>
<keyword evidence="2" id="KW-0472">Membrane</keyword>
<sequence length="321" mass="34465">MSNSPILTSLSPAPSLSHTTMQSPSAPLAVSQNTFSTAPVTPLGPSTTESPLIPTAARISATPLVTFPKAVQSAFLLPGFANPINSGSTSLSPAADSGLSTAPAPSSLSAITSTPRVVPTMETSNPAKMLGAIGATPTFNQLAGIVGGVLGGCVVIAIMTAATYWFIRRRRRERMRRISSATSSWGQLDPDMPFGYAPPSRLSTRNYFNPRSPRRTLQPPQNSNVLSHQSRGSSLPRSDFADNERGLAVSHQNSKLSKYHKYREMESNRVGRRNASPQWWPSRSTVLTIAEEMVDGRGISIHELPPLFQKPLPRRPQAGQI</sequence>
<organism evidence="3 4">
    <name type="scientific">Tothia fuscella</name>
    <dbReference type="NCBI Taxonomy" id="1048955"/>
    <lineage>
        <taxon>Eukaryota</taxon>
        <taxon>Fungi</taxon>
        <taxon>Dikarya</taxon>
        <taxon>Ascomycota</taxon>
        <taxon>Pezizomycotina</taxon>
        <taxon>Dothideomycetes</taxon>
        <taxon>Pleosporomycetidae</taxon>
        <taxon>Venturiales</taxon>
        <taxon>Cylindrosympodiaceae</taxon>
        <taxon>Tothia</taxon>
    </lineage>
</organism>
<feature type="region of interest" description="Disordered" evidence="1">
    <location>
        <begin position="199"/>
        <end position="255"/>
    </location>
</feature>
<keyword evidence="2" id="KW-1133">Transmembrane helix</keyword>
<feature type="region of interest" description="Disordered" evidence="1">
    <location>
        <begin position="91"/>
        <end position="110"/>
    </location>
</feature>
<feature type="transmembrane region" description="Helical" evidence="2">
    <location>
        <begin position="142"/>
        <end position="167"/>
    </location>
</feature>
<evidence type="ECO:0000313" key="3">
    <source>
        <dbReference type="EMBL" id="KAF2429540.1"/>
    </source>
</evidence>